<name>A0A5B8M8L8_9MICO</name>
<dbReference type="SUPFAM" id="SSF103473">
    <property type="entry name" value="MFS general substrate transporter"/>
    <property type="match status" value="1"/>
</dbReference>
<dbReference type="OrthoDB" id="7375466at2"/>
<dbReference type="Proteomes" id="UP000320216">
    <property type="component" value="Chromosome"/>
</dbReference>
<dbReference type="KEGG" id="huw:FPZ11_07180"/>
<dbReference type="Pfam" id="PF07690">
    <property type="entry name" value="MFS_1"/>
    <property type="match status" value="1"/>
</dbReference>
<evidence type="ECO:0000313" key="11">
    <source>
        <dbReference type="Proteomes" id="UP000320216"/>
    </source>
</evidence>
<evidence type="ECO:0000256" key="6">
    <source>
        <dbReference type="ARBA" id="ARBA00022989"/>
    </source>
</evidence>
<feature type="transmembrane region" description="Helical" evidence="8">
    <location>
        <begin position="202"/>
        <end position="221"/>
    </location>
</feature>
<evidence type="ECO:0000313" key="10">
    <source>
        <dbReference type="EMBL" id="QDZ16763.1"/>
    </source>
</evidence>
<keyword evidence="3" id="KW-0813">Transport</keyword>
<feature type="transmembrane region" description="Helical" evidence="8">
    <location>
        <begin position="168"/>
        <end position="190"/>
    </location>
</feature>
<dbReference type="EMBL" id="CP042305">
    <property type="protein sequence ID" value="QDZ16763.1"/>
    <property type="molecule type" value="Genomic_DNA"/>
</dbReference>
<dbReference type="InterPro" id="IPR020846">
    <property type="entry name" value="MFS_dom"/>
</dbReference>
<organism evidence="10 11">
    <name type="scientific">Humibacter ginsenosidimutans</name>
    <dbReference type="NCBI Taxonomy" id="2599293"/>
    <lineage>
        <taxon>Bacteria</taxon>
        <taxon>Bacillati</taxon>
        <taxon>Actinomycetota</taxon>
        <taxon>Actinomycetes</taxon>
        <taxon>Micrococcales</taxon>
        <taxon>Microbacteriaceae</taxon>
        <taxon>Humibacter</taxon>
    </lineage>
</organism>
<feature type="transmembrane region" description="Helical" evidence="8">
    <location>
        <begin position="362"/>
        <end position="385"/>
    </location>
</feature>
<sequence length="667" mass="70095">MSPRQIMLVIVGLMAGMFLASLDQTIVSTAIRTIGDDLHGLDQQAWVTTAYMITSTIMVPIYGKLSDVFGRRPLYLFGIAVFIVGSLLSSFSTSMIELAAFRAFQGIGAGALMSLPLAIMGDILAPRERAKYQGFFLAVFGISSVIGPLIGGVFAGASSILGITGWRWVFLINVPIGLVAIAMVWMFLHLPKVGKDHVRPRIDWYGASAVIVTLVPFLLVAEQGREWGWTSAGSIACYVIGALGLISFLIIEWRMREDAIIPLKLFRSGTFSMATVLGFLVGFGMFGAMLTIPLYLQIVVGLDPTASGFAMLPMIGGLMVASIGSGVFVSKTGKYRWFPTIGIGLVAIAYGLLTMLRVDSSIWFLAGVMVIAGFGLGLIQQALTLATQGAVRPKDMGVATSAATFFRQIGGTLGTAVLLSVLFSVMPGSISTAMADKSDLTSALDAAMNPTVATAPANKAVMKQIWTPIVGPIEKQVGTKLDAATSSVETAVTKAVTAQVTTGVQQAVVLGAVPADQADAVIKQQVAAALPAATQKALNAAAAKAGVSVIDGKLAVDYSNTAQRTAVVDEVVPTIARKIDGATTSSSGSSMSDTSFLNGADKRLTTPFLTGFTSATSVVYVTGLIVMLVAFVLSIFFKAPPLRERSALQEQADDDAKIDELEESLAV</sequence>
<dbReference type="GO" id="GO:0022857">
    <property type="term" value="F:transmembrane transporter activity"/>
    <property type="evidence" value="ECO:0007669"/>
    <property type="project" value="InterPro"/>
</dbReference>
<evidence type="ECO:0000256" key="1">
    <source>
        <dbReference type="ARBA" id="ARBA00004651"/>
    </source>
</evidence>
<dbReference type="Gene3D" id="1.20.1720.10">
    <property type="entry name" value="Multidrug resistance protein D"/>
    <property type="match status" value="1"/>
</dbReference>
<reference evidence="10 11" key="1">
    <citation type="submission" date="2019-07" db="EMBL/GenBank/DDBJ databases">
        <title>Full genome sequence of Humibacter sp. WJ7-1.</title>
        <authorList>
            <person name="Im W.-T."/>
        </authorList>
    </citation>
    <scope>NUCLEOTIDE SEQUENCE [LARGE SCALE GENOMIC DNA]</scope>
    <source>
        <strain evidence="10 11">WJ7-1</strain>
    </source>
</reference>
<comment type="subcellular location">
    <subcellularLocation>
        <location evidence="1">Cell membrane</location>
        <topology evidence="1">Multi-pass membrane protein</topology>
    </subcellularLocation>
</comment>
<feature type="transmembrane region" description="Helical" evidence="8">
    <location>
        <begin position="337"/>
        <end position="356"/>
    </location>
</feature>
<evidence type="ECO:0000256" key="3">
    <source>
        <dbReference type="ARBA" id="ARBA00022448"/>
    </source>
</evidence>
<evidence type="ECO:0000256" key="8">
    <source>
        <dbReference type="SAM" id="Phobius"/>
    </source>
</evidence>
<evidence type="ECO:0000256" key="4">
    <source>
        <dbReference type="ARBA" id="ARBA00022475"/>
    </source>
</evidence>
<keyword evidence="6 8" id="KW-1133">Transmembrane helix</keyword>
<dbReference type="AlphaFoldDB" id="A0A5B8M8L8"/>
<accession>A0A5B8M8L8</accession>
<feature type="transmembrane region" description="Helical" evidence="8">
    <location>
        <begin position="103"/>
        <end position="124"/>
    </location>
</feature>
<keyword evidence="7 8" id="KW-0472">Membrane</keyword>
<feature type="transmembrane region" description="Helical" evidence="8">
    <location>
        <begin position="136"/>
        <end position="162"/>
    </location>
</feature>
<feature type="transmembrane region" description="Helical" evidence="8">
    <location>
        <begin position="227"/>
        <end position="251"/>
    </location>
</feature>
<keyword evidence="11" id="KW-1185">Reference proteome</keyword>
<dbReference type="PANTHER" id="PTHR23501">
    <property type="entry name" value="MAJOR FACILITATOR SUPERFAMILY"/>
    <property type="match status" value="1"/>
</dbReference>
<feature type="transmembrane region" description="Helical" evidence="8">
    <location>
        <begin position="74"/>
        <end position="91"/>
    </location>
</feature>
<feature type="transmembrane region" description="Helical" evidence="8">
    <location>
        <begin position="271"/>
        <end position="296"/>
    </location>
</feature>
<feature type="transmembrane region" description="Helical" evidence="8">
    <location>
        <begin position="405"/>
        <end position="426"/>
    </location>
</feature>
<dbReference type="GO" id="GO:0005886">
    <property type="term" value="C:plasma membrane"/>
    <property type="evidence" value="ECO:0007669"/>
    <property type="project" value="UniProtKB-SubCell"/>
</dbReference>
<comment type="similarity">
    <text evidence="2">Belongs to the major facilitator superfamily. TCR/Tet family.</text>
</comment>
<keyword evidence="4" id="KW-1003">Cell membrane</keyword>
<keyword evidence="5 8" id="KW-0812">Transmembrane</keyword>
<feature type="transmembrane region" description="Helical" evidence="8">
    <location>
        <begin position="45"/>
        <end position="62"/>
    </location>
</feature>
<dbReference type="NCBIfam" id="TIGR00711">
    <property type="entry name" value="efflux_EmrB"/>
    <property type="match status" value="1"/>
</dbReference>
<evidence type="ECO:0000256" key="5">
    <source>
        <dbReference type="ARBA" id="ARBA00022692"/>
    </source>
</evidence>
<dbReference type="PANTHER" id="PTHR23501:SF197">
    <property type="entry name" value="COMD"/>
    <property type="match status" value="1"/>
</dbReference>
<evidence type="ECO:0000259" key="9">
    <source>
        <dbReference type="PROSITE" id="PS50850"/>
    </source>
</evidence>
<evidence type="ECO:0000256" key="2">
    <source>
        <dbReference type="ARBA" id="ARBA00007520"/>
    </source>
</evidence>
<evidence type="ECO:0000256" key="7">
    <source>
        <dbReference type="ARBA" id="ARBA00023136"/>
    </source>
</evidence>
<proteinExistence type="inferred from homology"/>
<gene>
    <name evidence="10" type="ORF">FPZ11_07180</name>
</gene>
<dbReference type="Gene3D" id="1.20.1250.20">
    <property type="entry name" value="MFS general substrate transporter like domains"/>
    <property type="match status" value="1"/>
</dbReference>
<dbReference type="InterPro" id="IPR036259">
    <property type="entry name" value="MFS_trans_sf"/>
</dbReference>
<dbReference type="CDD" id="cd17502">
    <property type="entry name" value="MFS_Azr1_MDR_like"/>
    <property type="match status" value="1"/>
</dbReference>
<feature type="transmembrane region" description="Helical" evidence="8">
    <location>
        <begin position="618"/>
        <end position="637"/>
    </location>
</feature>
<feature type="transmembrane region" description="Helical" evidence="8">
    <location>
        <begin position="308"/>
        <end position="330"/>
    </location>
</feature>
<dbReference type="InterPro" id="IPR004638">
    <property type="entry name" value="EmrB-like"/>
</dbReference>
<protein>
    <submittedName>
        <fullName evidence="10">MFS transporter</fullName>
    </submittedName>
</protein>
<dbReference type="PROSITE" id="PS50850">
    <property type="entry name" value="MFS"/>
    <property type="match status" value="1"/>
</dbReference>
<feature type="domain" description="Major facilitator superfamily (MFS) profile" evidence="9">
    <location>
        <begin position="9"/>
        <end position="453"/>
    </location>
</feature>
<dbReference type="FunFam" id="1.20.1720.10:FF:000004">
    <property type="entry name" value="EmrB/QacA family drug resistance transporter"/>
    <property type="match status" value="1"/>
</dbReference>
<dbReference type="InterPro" id="IPR011701">
    <property type="entry name" value="MFS"/>
</dbReference>